<protein>
    <submittedName>
        <fullName evidence="2">Uncharacterized protein</fullName>
    </submittedName>
</protein>
<evidence type="ECO:0000313" key="2">
    <source>
        <dbReference type="EMBL" id="CCO46753.1"/>
    </source>
</evidence>
<reference evidence="2 3" key="1">
    <citation type="journal article" date="2013" name="ISME J.">
        <title>Comparative genomics of pathogenic lineages of Vibrio nigripulchritudo identifies virulence-associated traits.</title>
        <authorList>
            <person name="Goudenege D."/>
            <person name="Labreuche Y."/>
            <person name="Krin E."/>
            <person name="Ansquer D."/>
            <person name="Mangenot S."/>
            <person name="Calteau A."/>
            <person name="Medigue C."/>
            <person name="Mazel D."/>
            <person name="Polz M.F."/>
            <person name="Le Roux F."/>
        </authorList>
    </citation>
    <scope>NUCLEOTIDE SEQUENCE [LARGE SCALE GENOMIC DNA]</scope>
    <source>
        <strain evidence="2 3">SOn1</strain>
    </source>
</reference>
<comment type="caution">
    <text evidence="2">The sequence shown here is derived from an EMBL/GenBank/DDBJ whole genome shotgun (WGS) entry which is preliminary data.</text>
</comment>
<evidence type="ECO:0000256" key="1">
    <source>
        <dbReference type="SAM" id="MobiDB-lite"/>
    </source>
</evidence>
<evidence type="ECO:0000313" key="3">
    <source>
        <dbReference type="Proteomes" id="UP000018211"/>
    </source>
</evidence>
<feature type="region of interest" description="Disordered" evidence="1">
    <location>
        <begin position="1"/>
        <end position="53"/>
    </location>
</feature>
<dbReference type="EMBL" id="CAOF01000100">
    <property type="protein sequence ID" value="CCO46753.1"/>
    <property type="molecule type" value="Genomic_DNA"/>
</dbReference>
<feature type="compositionally biased region" description="Polar residues" evidence="1">
    <location>
        <begin position="26"/>
        <end position="53"/>
    </location>
</feature>
<proteinExistence type="predicted"/>
<organism evidence="2 3">
    <name type="scientific">Vibrio nigripulchritudo SOn1</name>
    <dbReference type="NCBI Taxonomy" id="1238450"/>
    <lineage>
        <taxon>Bacteria</taxon>
        <taxon>Pseudomonadati</taxon>
        <taxon>Pseudomonadota</taxon>
        <taxon>Gammaproteobacteria</taxon>
        <taxon>Vibrionales</taxon>
        <taxon>Vibrionaceae</taxon>
        <taxon>Vibrio</taxon>
    </lineage>
</organism>
<dbReference type="Proteomes" id="UP000018211">
    <property type="component" value="Unassembled WGS sequence"/>
</dbReference>
<accession>A0AAV2VQP2</accession>
<dbReference type="AlphaFoldDB" id="A0AAV2VQP2"/>
<gene>
    <name evidence="2" type="ORF">VIBNISOn1_1890001</name>
</gene>
<sequence length="53" mass="5896">MSPNSTLVAHLSKSKSRVESWPAWKQEQSGTKVKRSNSTQQNKSTTKESAVAY</sequence>
<name>A0AAV2VQP2_9VIBR</name>